<comment type="similarity">
    <text evidence="5">Belongs to the major facilitator superfamily. Sugar transporter (TC 2.A.1.1) family.</text>
</comment>
<organism evidence="8 9">
    <name type="scientific">Clavelina lepadiformis</name>
    <name type="common">Light-bulb sea squirt</name>
    <name type="synonym">Ascidia lepadiformis</name>
    <dbReference type="NCBI Taxonomy" id="159417"/>
    <lineage>
        <taxon>Eukaryota</taxon>
        <taxon>Metazoa</taxon>
        <taxon>Chordata</taxon>
        <taxon>Tunicata</taxon>
        <taxon>Ascidiacea</taxon>
        <taxon>Aplousobranchia</taxon>
        <taxon>Clavelinidae</taxon>
        <taxon>Clavelina</taxon>
    </lineage>
</organism>
<evidence type="ECO:0000256" key="3">
    <source>
        <dbReference type="ARBA" id="ARBA00022989"/>
    </source>
</evidence>
<dbReference type="EMBL" id="CAWYQH010000001">
    <property type="protein sequence ID" value="CAK8671040.1"/>
    <property type="molecule type" value="Genomic_DNA"/>
</dbReference>
<keyword evidence="3 6" id="KW-1133">Transmembrane helix</keyword>
<evidence type="ECO:0000313" key="8">
    <source>
        <dbReference type="EMBL" id="CAK8671040.1"/>
    </source>
</evidence>
<dbReference type="PROSITE" id="PS50850">
    <property type="entry name" value="MFS"/>
    <property type="match status" value="1"/>
</dbReference>
<evidence type="ECO:0000256" key="2">
    <source>
        <dbReference type="ARBA" id="ARBA00022692"/>
    </source>
</evidence>
<reference evidence="8 9" key="1">
    <citation type="submission" date="2024-02" db="EMBL/GenBank/DDBJ databases">
        <authorList>
            <person name="Daric V."/>
            <person name="Darras S."/>
        </authorList>
    </citation>
    <scope>NUCLEOTIDE SEQUENCE [LARGE SCALE GENOMIC DNA]</scope>
</reference>
<keyword evidence="9" id="KW-1185">Reference proteome</keyword>
<protein>
    <recommendedName>
        <fullName evidence="7">Major facilitator superfamily (MFS) profile domain-containing protein</fullName>
    </recommendedName>
</protein>
<gene>
    <name evidence="8" type="ORF">CVLEPA_LOCUS65</name>
</gene>
<feature type="transmembrane region" description="Helical" evidence="6">
    <location>
        <begin position="313"/>
        <end position="336"/>
    </location>
</feature>
<dbReference type="NCBIfam" id="TIGR00879">
    <property type="entry name" value="SP"/>
    <property type="match status" value="1"/>
</dbReference>
<dbReference type="InterPro" id="IPR020846">
    <property type="entry name" value="MFS_dom"/>
</dbReference>
<evidence type="ECO:0000256" key="1">
    <source>
        <dbReference type="ARBA" id="ARBA00004141"/>
    </source>
</evidence>
<comment type="subcellular location">
    <subcellularLocation>
        <location evidence="1">Membrane</location>
        <topology evidence="1">Multi-pass membrane protein</topology>
    </subcellularLocation>
</comment>
<proteinExistence type="inferred from homology"/>
<keyword evidence="5" id="KW-0813">Transport</keyword>
<evidence type="ECO:0000256" key="5">
    <source>
        <dbReference type="RuleBase" id="RU003346"/>
    </source>
</evidence>
<feature type="transmembrane region" description="Helical" evidence="6">
    <location>
        <begin position="103"/>
        <end position="125"/>
    </location>
</feature>
<feature type="transmembrane region" description="Helical" evidence="6">
    <location>
        <begin position="406"/>
        <end position="434"/>
    </location>
</feature>
<feature type="domain" description="Major facilitator superfamily (MFS) profile" evidence="7">
    <location>
        <begin position="55"/>
        <end position="499"/>
    </location>
</feature>
<evidence type="ECO:0000256" key="4">
    <source>
        <dbReference type="ARBA" id="ARBA00023136"/>
    </source>
</evidence>
<dbReference type="InterPro" id="IPR045263">
    <property type="entry name" value="GLUT"/>
</dbReference>
<dbReference type="InterPro" id="IPR036259">
    <property type="entry name" value="MFS_trans_sf"/>
</dbReference>
<comment type="caution">
    <text evidence="8">The sequence shown here is derived from an EMBL/GenBank/DDBJ whole genome shotgun (WGS) entry which is preliminary data.</text>
</comment>
<dbReference type="SUPFAM" id="SSF103473">
    <property type="entry name" value="MFS general substrate transporter"/>
    <property type="match status" value="1"/>
</dbReference>
<accession>A0ABP0EXY7</accession>
<keyword evidence="2 6" id="KW-0812">Transmembrane</keyword>
<name>A0ABP0EXY7_CLALP</name>
<evidence type="ECO:0000256" key="6">
    <source>
        <dbReference type="SAM" id="Phobius"/>
    </source>
</evidence>
<sequence>MSECHGAVLPSSCVQNGNVAVESPLVENGDDASDHVTNKNKAANEKLTCWVVWSSLIALFAGGFPYGYPIGSINSVAVPARKAFQEYYQIRHNTTLSEDGLNLIWTVTAMAHPIGGLVGCFIPNFFVKNFGQLRSMLYGHVVVVIASVFLGLTSLFKSFEVVVIARAVIGVCGSSVGTSITPTYIVEINPTKWRGVFSSMSAFFITFGVFIANVLGLPEILGGDELWPVMLALTGLPSLVFISLFYFMPESPRHLYITEGRKEEARKLLTKLRKCEDISDELDKMETELQSQASSKQMSLLQLFRSRTLRFQLVSTIVLGFAYQLTGLSGIMSYLNQLFMKAGISSDISAYGSIITTAVMIVTACLTSLTIKRVGRKKLLFIGYLIEGISFLLLTITIEIGDLVYWIPYLSILFSTTFTMGFIIGPAATTFLVVSEFFSQSARTAALMTTSALVWTAYSLVVISLPYFLAALRGFTFLIFSSIAFAVAVFVYFAVPETKDRSFVEIQQIFKKKKFCCNSRDSSNLSMEKTSLEKLNMTSSA</sequence>
<feature type="transmembrane region" description="Helical" evidence="6">
    <location>
        <begin position="348"/>
        <end position="367"/>
    </location>
</feature>
<feature type="transmembrane region" description="Helical" evidence="6">
    <location>
        <begin position="137"/>
        <end position="156"/>
    </location>
</feature>
<feature type="transmembrane region" description="Helical" evidence="6">
    <location>
        <begin position="196"/>
        <end position="215"/>
    </location>
</feature>
<feature type="transmembrane region" description="Helical" evidence="6">
    <location>
        <begin position="47"/>
        <end position="68"/>
    </location>
</feature>
<dbReference type="Proteomes" id="UP001642483">
    <property type="component" value="Unassembled WGS sequence"/>
</dbReference>
<feature type="transmembrane region" description="Helical" evidence="6">
    <location>
        <begin position="446"/>
        <end position="469"/>
    </location>
</feature>
<dbReference type="InterPro" id="IPR003663">
    <property type="entry name" value="Sugar/inositol_transpt"/>
</dbReference>
<feature type="transmembrane region" description="Helical" evidence="6">
    <location>
        <begin position="227"/>
        <end position="247"/>
    </location>
</feature>
<feature type="transmembrane region" description="Helical" evidence="6">
    <location>
        <begin position="162"/>
        <end position="184"/>
    </location>
</feature>
<keyword evidence="4 6" id="KW-0472">Membrane</keyword>
<feature type="transmembrane region" description="Helical" evidence="6">
    <location>
        <begin position="379"/>
        <end position="400"/>
    </location>
</feature>
<feature type="transmembrane region" description="Helical" evidence="6">
    <location>
        <begin position="475"/>
        <end position="495"/>
    </location>
</feature>
<evidence type="ECO:0000259" key="7">
    <source>
        <dbReference type="PROSITE" id="PS50850"/>
    </source>
</evidence>
<dbReference type="Pfam" id="PF00083">
    <property type="entry name" value="Sugar_tr"/>
    <property type="match status" value="1"/>
</dbReference>
<dbReference type="Gene3D" id="1.20.1250.20">
    <property type="entry name" value="MFS general substrate transporter like domains"/>
    <property type="match status" value="1"/>
</dbReference>
<dbReference type="PANTHER" id="PTHR23503:SF132">
    <property type="entry name" value="SOLUTE CARRIER FAMILY 2, FACILITATED GLUCOSE TRANSPORTER MEMBER 5-LIKE"/>
    <property type="match status" value="1"/>
</dbReference>
<evidence type="ECO:0000313" key="9">
    <source>
        <dbReference type="Proteomes" id="UP001642483"/>
    </source>
</evidence>
<dbReference type="InterPro" id="IPR005828">
    <property type="entry name" value="MFS_sugar_transport-like"/>
</dbReference>
<dbReference type="PANTHER" id="PTHR23503">
    <property type="entry name" value="SOLUTE CARRIER FAMILY 2"/>
    <property type="match status" value="1"/>
</dbReference>